<dbReference type="RefSeq" id="XP_033379867.1">
    <property type="nucleotide sequence ID" value="XM_033534149.1"/>
</dbReference>
<sequence>MDKDISRDNLMRHGIYYEPNVYQGNHENTQSATHSLPDHVDAVRDGLLCMEKILPEDCDATLREELAEFGSVDIGPDWCLHPPCAALVRGKHHERMLQQSASHDNLRFCERIAERAQEILMDSESEWTFFWRSEIFKLFSDEAREHPNFSSTLDAWSFYENVRWNEFGNVARPSLFAPDRTQPKPDLTYAFPIQTSTPERCRGFSRDELTQSLSLQSLRKLVEQGVACAPTTALRKSLDTPARTGWKSSDRSCFPWAIVEIKKDVSAPNDDAIARCYSQAANAAAAALDIQAQLFDKLYNNCPLQPPPVVAFTCVGPVVKVWLAYQQKSTRFASSRQRMVCIWSTSVTLTWGVASLRAIIRNMHTWSSRLLKPKLQAAVLQVSANLSTSGQADLEHPSSQVHHPVTDAENNLSTPSRHPSQATPIISQALGEPITPVKDNTLALIDTATQSSCLDGTSPRNSSQAIEPSSSKNDVSHGLGDDVFSVESTTRTPGLYGRATSSRAGLFNPRVSFGTQIAIKTGRPFGIIGTCVARGSGSDTSGSELDNVRTRDGPFGPKGAIDDALWQRGQQLSASSFRSSPATACVSSSKPAFDDSGTNNNSVPGGSPECSKPSFGMALGNPSKITSLPASRDTDVCDLTTAFESASLQSVSRDHGANVGTAGTPFSAYTETDDNSALYQTITCLSPYQDFSLEELRLADYDRGRRYRSRSNEAAQCTDSASTEGNHTDNPDKVPLGAPRPGLNGLSGRFVENASYRADDNSKSAFSSSLNTSKNTINYNVDDAFAESDNEEGEEVEDDDNDNDDDTGSDTSRSSSPRNWISGERSIDLPKLKEFIRFYKKSQQQQILESFDLYRDPDGTYRIPLAAVVRRINMTLRPADRIF</sequence>
<feature type="compositionally biased region" description="Polar residues" evidence="1">
    <location>
        <begin position="408"/>
        <end position="421"/>
    </location>
</feature>
<dbReference type="Gene3D" id="1.10.10.2360">
    <property type="match status" value="1"/>
</dbReference>
<feature type="region of interest" description="Disordered" evidence="1">
    <location>
        <begin position="588"/>
        <end position="618"/>
    </location>
</feature>
<feature type="region of interest" description="Disordered" evidence="1">
    <location>
        <begin position="787"/>
        <end position="822"/>
    </location>
</feature>
<feature type="compositionally biased region" description="Polar residues" evidence="1">
    <location>
        <begin position="588"/>
        <end position="604"/>
    </location>
</feature>
<name>A0A6A5XEL5_9PLEO</name>
<feature type="compositionally biased region" description="Polar residues" evidence="1">
    <location>
        <begin position="451"/>
        <end position="473"/>
    </location>
</feature>
<protein>
    <submittedName>
        <fullName evidence="2">Uncharacterized protein</fullName>
    </submittedName>
</protein>
<gene>
    <name evidence="2" type="ORF">BU24DRAFT_495696</name>
</gene>
<dbReference type="AlphaFoldDB" id="A0A6A5XEL5"/>
<evidence type="ECO:0000256" key="1">
    <source>
        <dbReference type="SAM" id="MobiDB-lite"/>
    </source>
</evidence>
<dbReference type="EMBL" id="ML978074">
    <property type="protein sequence ID" value="KAF2011528.1"/>
    <property type="molecule type" value="Genomic_DNA"/>
</dbReference>
<evidence type="ECO:0000313" key="2">
    <source>
        <dbReference type="EMBL" id="KAF2011528.1"/>
    </source>
</evidence>
<feature type="non-terminal residue" evidence="2">
    <location>
        <position position="1"/>
    </location>
</feature>
<feature type="compositionally biased region" description="Polar residues" evidence="1">
    <location>
        <begin position="390"/>
        <end position="401"/>
    </location>
</feature>
<feature type="compositionally biased region" description="Acidic residues" evidence="1">
    <location>
        <begin position="787"/>
        <end position="808"/>
    </location>
</feature>
<dbReference type="GeneID" id="54291546"/>
<dbReference type="OrthoDB" id="5081713at2759"/>
<feature type="region of interest" description="Disordered" evidence="1">
    <location>
        <begin position="390"/>
        <end position="421"/>
    </location>
</feature>
<evidence type="ECO:0000313" key="3">
    <source>
        <dbReference type="Proteomes" id="UP000799778"/>
    </source>
</evidence>
<feature type="region of interest" description="Disordered" evidence="1">
    <location>
        <begin position="451"/>
        <end position="480"/>
    </location>
</feature>
<reference evidence="2" key="1">
    <citation type="journal article" date="2020" name="Stud. Mycol.">
        <title>101 Dothideomycetes genomes: a test case for predicting lifestyles and emergence of pathogens.</title>
        <authorList>
            <person name="Haridas S."/>
            <person name="Albert R."/>
            <person name="Binder M."/>
            <person name="Bloem J."/>
            <person name="Labutti K."/>
            <person name="Salamov A."/>
            <person name="Andreopoulos B."/>
            <person name="Baker S."/>
            <person name="Barry K."/>
            <person name="Bills G."/>
            <person name="Bluhm B."/>
            <person name="Cannon C."/>
            <person name="Castanera R."/>
            <person name="Culley D."/>
            <person name="Daum C."/>
            <person name="Ezra D."/>
            <person name="Gonzalez J."/>
            <person name="Henrissat B."/>
            <person name="Kuo A."/>
            <person name="Liang C."/>
            <person name="Lipzen A."/>
            <person name="Lutzoni F."/>
            <person name="Magnuson J."/>
            <person name="Mondo S."/>
            <person name="Nolan M."/>
            <person name="Ohm R."/>
            <person name="Pangilinan J."/>
            <person name="Park H.-J."/>
            <person name="Ramirez L."/>
            <person name="Alfaro M."/>
            <person name="Sun H."/>
            <person name="Tritt A."/>
            <person name="Yoshinaga Y."/>
            <person name="Zwiers L.-H."/>
            <person name="Turgeon B."/>
            <person name="Goodwin S."/>
            <person name="Spatafora J."/>
            <person name="Crous P."/>
            <person name="Grigoriev I."/>
        </authorList>
    </citation>
    <scope>NUCLEOTIDE SEQUENCE</scope>
    <source>
        <strain evidence="2">CBS 175.79</strain>
    </source>
</reference>
<feature type="region of interest" description="Disordered" evidence="1">
    <location>
        <begin position="536"/>
        <end position="556"/>
    </location>
</feature>
<dbReference type="Proteomes" id="UP000799778">
    <property type="component" value="Unassembled WGS sequence"/>
</dbReference>
<accession>A0A6A5XEL5</accession>
<keyword evidence="3" id="KW-1185">Reference proteome</keyword>
<feature type="region of interest" description="Disordered" evidence="1">
    <location>
        <begin position="707"/>
        <end position="748"/>
    </location>
</feature>
<proteinExistence type="predicted"/>
<organism evidence="2 3">
    <name type="scientific">Aaosphaeria arxii CBS 175.79</name>
    <dbReference type="NCBI Taxonomy" id="1450172"/>
    <lineage>
        <taxon>Eukaryota</taxon>
        <taxon>Fungi</taxon>
        <taxon>Dikarya</taxon>
        <taxon>Ascomycota</taxon>
        <taxon>Pezizomycotina</taxon>
        <taxon>Dothideomycetes</taxon>
        <taxon>Pleosporomycetidae</taxon>
        <taxon>Pleosporales</taxon>
        <taxon>Pleosporales incertae sedis</taxon>
        <taxon>Aaosphaeria</taxon>
    </lineage>
</organism>
<feature type="compositionally biased region" description="Polar residues" evidence="1">
    <location>
        <begin position="712"/>
        <end position="725"/>
    </location>
</feature>